<organism evidence="2 3">
    <name type="scientific">Penicillium subrubescens</name>
    <dbReference type="NCBI Taxonomy" id="1316194"/>
    <lineage>
        <taxon>Eukaryota</taxon>
        <taxon>Fungi</taxon>
        <taxon>Dikarya</taxon>
        <taxon>Ascomycota</taxon>
        <taxon>Pezizomycotina</taxon>
        <taxon>Eurotiomycetes</taxon>
        <taxon>Eurotiomycetidae</taxon>
        <taxon>Eurotiales</taxon>
        <taxon>Aspergillaceae</taxon>
        <taxon>Penicillium</taxon>
    </lineage>
</organism>
<dbReference type="PROSITE" id="PS50143">
    <property type="entry name" value="BIR_REPEAT_2"/>
    <property type="match status" value="1"/>
</dbReference>
<feature type="compositionally biased region" description="Low complexity" evidence="1">
    <location>
        <begin position="167"/>
        <end position="186"/>
    </location>
</feature>
<dbReference type="SMART" id="SM00238">
    <property type="entry name" value="BIR"/>
    <property type="match status" value="1"/>
</dbReference>
<feature type="region of interest" description="Disordered" evidence="1">
    <location>
        <begin position="137"/>
        <end position="266"/>
    </location>
</feature>
<dbReference type="SUPFAM" id="SSF57924">
    <property type="entry name" value="Inhibitor of apoptosis (IAP) repeat"/>
    <property type="match status" value="1"/>
</dbReference>
<feature type="compositionally biased region" description="Pro residues" evidence="1">
    <location>
        <begin position="138"/>
        <end position="151"/>
    </location>
</feature>
<reference evidence="2 3" key="1">
    <citation type="submission" date="2016-10" db="EMBL/GenBank/DDBJ databases">
        <title>Genome sequence of the ascomycete fungus Penicillium subrubescens.</title>
        <authorList>
            <person name="De Vries R.P."/>
            <person name="Peng M."/>
            <person name="Dilokpimol A."/>
            <person name="Hilden K."/>
            <person name="Makela M.R."/>
            <person name="Grigoriev I."/>
            <person name="Riley R."/>
            <person name="Granchi Z."/>
        </authorList>
    </citation>
    <scope>NUCLEOTIDE SEQUENCE [LARGE SCALE GENOMIC DNA]</scope>
    <source>
        <strain evidence="2 3">CBS 132785</strain>
    </source>
</reference>
<comment type="caution">
    <text evidence="2">The sequence shown here is derived from an EMBL/GenBank/DDBJ whole genome shotgun (WGS) entry which is preliminary data.</text>
</comment>
<feature type="compositionally biased region" description="Polar residues" evidence="1">
    <location>
        <begin position="206"/>
        <end position="244"/>
    </location>
</feature>
<feature type="compositionally biased region" description="Low complexity" evidence="1">
    <location>
        <begin position="245"/>
        <end position="261"/>
    </location>
</feature>
<sequence>MGDSRRNIKTPQSTRRHLSSTSNPSNPAAPLKTPTPPRVPREKHFISTPFSTIEARARSFQGQVLNGVTPLELARAGFYYEPNAPFSDIACCFACQAFVRLGSLQHEPLQERQRLHVNDCVWEVIYNELKLILEPTDKLPPPATAPPPPIQSTPNHRPTSDVELLKQTTTDASTQTPTRPTRTTPAAREEPANTSIDSCAKPPPATTDQEQSTTPPNHSPDSPQPITTITSSPRNQQTTYASVLQQSPASPSESTSPTQEPIIPAKPVLTIEDLHRRFHNKPSPFQIGKKTSRHRTRNKNWYYAPSVFDNNSTQEDE</sequence>
<accession>A0A1Q5UCD8</accession>
<evidence type="ECO:0000313" key="2">
    <source>
        <dbReference type="EMBL" id="OKP10146.1"/>
    </source>
</evidence>
<gene>
    <name evidence="2" type="ORF">PENSUB_4451</name>
</gene>
<dbReference type="AlphaFoldDB" id="A0A1Q5UCD8"/>
<feature type="region of interest" description="Disordered" evidence="1">
    <location>
        <begin position="1"/>
        <end position="42"/>
    </location>
</feature>
<feature type="compositionally biased region" description="Polar residues" evidence="1">
    <location>
        <begin position="308"/>
        <end position="317"/>
    </location>
</feature>
<dbReference type="Proteomes" id="UP000186955">
    <property type="component" value="Unassembled WGS sequence"/>
</dbReference>
<dbReference type="EMBL" id="MNBE01000390">
    <property type="protein sequence ID" value="OKP10146.1"/>
    <property type="molecule type" value="Genomic_DNA"/>
</dbReference>
<feature type="region of interest" description="Disordered" evidence="1">
    <location>
        <begin position="279"/>
        <end position="317"/>
    </location>
</feature>
<protein>
    <submittedName>
        <fullName evidence="2">Uncharacterized protein</fullName>
    </submittedName>
</protein>
<proteinExistence type="predicted"/>
<evidence type="ECO:0000313" key="3">
    <source>
        <dbReference type="Proteomes" id="UP000186955"/>
    </source>
</evidence>
<dbReference type="InterPro" id="IPR001370">
    <property type="entry name" value="BIR_rpt"/>
</dbReference>
<feature type="compositionally biased region" description="Low complexity" evidence="1">
    <location>
        <begin position="19"/>
        <end position="30"/>
    </location>
</feature>
<keyword evidence="3" id="KW-1185">Reference proteome</keyword>
<name>A0A1Q5UCD8_9EURO</name>
<evidence type="ECO:0000256" key="1">
    <source>
        <dbReference type="SAM" id="MobiDB-lite"/>
    </source>
</evidence>
<dbReference type="Pfam" id="PF00653">
    <property type="entry name" value="BIR"/>
    <property type="match status" value="1"/>
</dbReference>
<dbReference type="Gene3D" id="1.10.1170.10">
    <property type="entry name" value="Inhibitor Of Apoptosis Protein (2mihbC-IAP-1), Chain A"/>
    <property type="match status" value="1"/>
</dbReference>